<dbReference type="Proteomes" id="UP000711736">
    <property type="component" value="Unassembled WGS sequence"/>
</dbReference>
<protein>
    <submittedName>
        <fullName evidence="3">FHA domain-containing protein</fullName>
    </submittedName>
</protein>
<sequence length="155" mass="17281">MSQSSIRVQWDRAAVERIARPLPSVPATTQQRFRAGRQTPHEAQQLHGFVMEFSDGQRVAVTARCGAGRMPVTARDGYDAFALLHDPSQQISRRHFEFGMTSMGQVWVMDCDSSNGTWLESHGSRTQLPKLARVSMAAGDVLRFGNMHARLVRLG</sequence>
<evidence type="ECO:0000313" key="4">
    <source>
        <dbReference type="Proteomes" id="UP000711736"/>
    </source>
</evidence>
<comment type="caution">
    <text evidence="3">The sequence shown here is derived from an EMBL/GenBank/DDBJ whole genome shotgun (WGS) entry which is preliminary data.</text>
</comment>
<accession>A0ABS5UUY1</accession>
<keyword evidence="1" id="KW-0597">Phosphoprotein</keyword>
<proteinExistence type="predicted"/>
<evidence type="ECO:0000259" key="2">
    <source>
        <dbReference type="PROSITE" id="PS50006"/>
    </source>
</evidence>
<gene>
    <name evidence="3" type="ORF">JS530_03055</name>
</gene>
<dbReference type="InterPro" id="IPR008984">
    <property type="entry name" value="SMAD_FHA_dom_sf"/>
</dbReference>
<dbReference type="PROSITE" id="PS50006">
    <property type="entry name" value="FHA_DOMAIN"/>
    <property type="match status" value="1"/>
</dbReference>
<dbReference type="CDD" id="cd00060">
    <property type="entry name" value="FHA"/>
    <property type="match status" value="1"/>
</dbReference>
<name>A0ABS5UUY1_9BIFI</name>
<keyword evidence="4" id="KW-1185">Reference proteome</keyword>
<evidence type="ECO:0000256" key="1">
    <source>
        <dbReference type="ARBA" id="ARBA00022553"/>
    </source>
</evidence>
<dbReference type="Gene3D" id="2.60.200.20">
    <property type="match status" value="1"/>
</dbReference>
<organism evidence="3 4">
    <name type="scientific">Bifidobacterium colobi</name>
    <dbReference type="NCBI Taxonomy" id="2809026"/>
    <lineage>
        <taxon>Bacteria</taxon>
        <taxon>Bacillati</taxon>
        <taxon>Actinomycetota</taxon>
        <taxon>Actinomycetes</taxon>
        <taxon>Bifidobacteriales</taxon>
        <taxon>Bifidobacteriaceae</taxon>
        <taxon>Bifidobacterium</taxon>
    </lineage>
</organism>
<dbReference type="Pfam" id="PF00498">
    <property type="entry name" value="FHA"/>
    <property type="match status" value="1"/>
</dbReference>
<evidence type="ECO:0000313" key="3">
    <source>
        <dbReference type="EMBL" id="MBT1174496.1"/>
    </source>
</evidence>
<feature type="domain" description="FHA" evidence="2">
    <location>
        <begin position="65"/>
        <end position="124"/>
    </location>
</feature>
<dbReference type="SUPFAM" id="SSF49879">
    <property type="entry name" value="SMAD/FHA domain"/>
    <property type="match status" value="1"/>
</dbReference>
<dbReference type="EMBL" id="JAFEJU010000002">
    <property type="protein sequence ID" value="MBT1174496.1"/>
    <property type="molecule type" value="Genomic_DNA"/>
</dbReference>
<reference evidence="3 4" key="1">
    <citation type="journal article" date="2021" name="Environ. Microbiol.">
        <title>Genetic insights into the dark matter of the mammalian gut microbiota through targeted genome reconstruction.</title>
        <authorList>
            <person name="Lugli G.A."/>
            <person name="Alessandri G."/>
            <person name="Milani C."/>
            <person name="Viappiani A."/>
            <person name="Fontana F."/>
            <person name="Tarracchini C."/>
            <person name="Mancabelli L."/>
            <person name="Argentini C."/>
            <person name="Ruiz L."/>
            <person name="Margolles A."/>
            <person name="van Sinderen D."/>
            <person name="Turroni F."/>
            <person name="Ventura M."/>
        </authorList>
    </citation>
    <scope>NUCLEOTIDE SEQUENCE [LARGE SCALE GENOMIC DNA]</scope>
    <source>
        <strain evidence="3 4">LC6</strain>
    </source>
</reference>
<dbReference type="InterPro" id="IPR000253">
    <property type="entry name" value="FHA_dom"/>
</dbReference>